<evidence type="ECO:0000313" key="3">
    <source>
        <dbReference type="Proteomes" id="UP001057291"/>
    </source>
</evidence>
<reference evidence="2" key="1">
    <citation type="journal article" date="2023" name="Int. J. Syst. Evol. Microbiol.">
        <title>Collibacillus ludicampi gen. nov., sp. nov., a new soil bacterium of the family Alicyclobacillaceae.</title>
        <authorList>
            <person name="Jojima T."/>
            <person name="Ioku Y."/>
            <person name="Fukuta Y."/>
            <person name="Shirasaka N."/>
            <person name="Matsumura Y."/>
            <person name="Mori M."/>
        </authorList>
    </citation>
    <scope>NUCLEOTIDE SEQUENCE</scope>
    <source>
        <strain evidence="2">TP075</strain>
    </source>
</reference>
<gene>
    <name evidence="2" type="ORF">DNHGIG_19750</name>
</gene>
<dbReference type="RefSeq" id="WP_282199529.1">
    <property type="nucleotide sequence ID" value="NZ_BOQE01000001.1"/>
</dbReference>
<dbReference type="GO" id="GO:0016810">
    <property type="term" value="F:hydrolase activity, acting on carbon-nitrogen (but not peptide) bonds"/>
    <property type="evidence" value="ECO:0007669"/>
    <property type="project" value="InterPro"/>
</dbReference>
<dbReference type="AlphaFoldDB" id="A0AAV4LF43"/>
<dbReference type="CDD" id="cd10917">
    <property type="entry name" value="CE4_NodB_like_6s_7s"/>
    <property type="match status" value="1"/>
</dbReference>
<keyword evidence="3" id="KW-1185">Reference proteome</keyword>
<dbReference type="Proteomes" id="UP001057291">
    <property type="component" value="Unassembled WGS sequence"/>
</dbReference>
<dbReference type="SUPFAM" id="SSF88713">
    <property type="entry name" value="Glycoside hydrolase/deacetylase"/>
    <property type="match status" value="1"/>
</dbReference>
<dbReference type="InterPro" id="IPR011330">
    <property type="entry name" value="Glyco_hydro/deAcase_b/a-brl"/>
</dbReference>
<accession>A0AAV4LF43</accession>
<dbReference type="PROSITE" id="PS51677">
    <property type="entry name" value="NODB"/>
    <property type="match status" value="1"/>
</dbReference>
<sequence length="273" mass="31523">MKNRYRLLLISLLMILLLDITACTRGQVMREPNQRAKVQQIHYKEWLEAANRMPYEEHRKHIQNMSQLFPGVVFYKGNPNKKWVALTFDDGPDNYYTYKILDILHEKKAPATFFIVGKEAKMFPEVLKRIVSEGHDIGNHTWDHMNFNSLNTSKVKQEIQKAEDEIQRITGKRTDLFRPPYGIATVEDIKEIHNLGYRVIDWSVDTVDWKGSSAREILTFVNQEVSPGGIIVQHCMAGKKGELDGTVKALPRIIDRLRAQGYEFVTVHTLLGS</sequence>
<dbReference type="Pfam" id="PF01522">
    <property type="entry name" value="Polysacc_deac_1"/>
    <property type="match status" value="1"/>
</dbReference>
<dbReference type="InterPro" id="IPR002509">
    <property type="entry name" value="NODB_dom"/>
</dbReference>
<dbReference type="EMBL" id="BOQE01000001">
    <property type="protein sequence ID" value="GIM46426.1"/>
    <property type="molecule type" value="Genomic_DNA"/>
</dbReference>
<name>A0AAV4LF43_9BACL</name>
<dbReference type="GO" id="GO:0005975">
    <property type="term" value="P:carbohydrate metabolic process"/>
    <property type="evidence" value="ECO:0007669"/>
    <property type="project" value="InterPro"/>
</dbReference>
<protein>
    <recommendedName>
        <fullName evidence="1">NodB homology domain-containing protein</fullName>
    </recommendedName>
</protein>
<dbReference type="InterPro" id="IPR050248">
    <property type="entry name" value="Polysacc_deacetylase_ArnD"/>
</dbReference>
<comment type="caution">
    <text evidence="2">The sequence shown here is derived from an EMBL/GenBank/DDBJ whole genome shotgun (WGS) entry which is preliminary data.</text>
</comment>
<dbReference type="PANTHER" id="PTHR10587">
    <property type="entry name" value="GLYCOSYL TRANSFERASE-RELATED"/>
    <property type="match status" value="1"/>
</dbReference>
<evidence type="ECO:0000259" key="1">
    <source>
        <dbReference type="PROSITE" id="PS51677"/>
    </source>
</evidence>
<organism evidence="2 3">
    <name type="scientific">Collibacillus ludicampi</name>
    <dbReference type="NCBI Taxonomy" id="2771369"/>
    <lineage>
        <taxon>Bacteria</taxon>
        <taxon>Bacillati</taxon>
        <taxon>Bacillota</taxon>
        <taxon>Bacilli</taxon>
        <taxon>Bacillales</taxon>
        <taxon>Alicyclobacillaceae</taxon>
        <taxon>Collibacillus</taxon>
    </lineage>
</organism>
<dbReference type="Gene3D" id="3.20.20.370">
    <property type="entry name" value="Glycoside hydrolase/deacetylase"/>
    <property type="match status" value="1"/>
</dbReference>
<feature type="domain" description="NodB homology" evidence="1">
    <location>
        <begin position="82"/>
        <end position="265"/>
    </location>
</feature>
<evidence type="ECO:0000313" key="2">
    <source>
        <dbReference type="EMBL" id="GIM46426.1"/>
    </source>
</evidence>
<proteinExistence type="predicted"/>